<sequence>METTYSIHGASVQMVMMYKECLPLYTTMRHKPWAISLMVVVYSRRVAQMEPLRQWRVLHDIATKAIERQVMETRAEVPISRDLKQSQRATTGSCSVTKEEIGGVCSEIGMTRMALKKLDKQPNAFSGVQIQEASERQVMETRVEVPRKRLSREQTKRLKAISESNHWKLFRH</sequence>
<reference evidence="1" key="1">
    <citation type="submission" date="2019-10" db="EMBL/GenBank/DDBJ databases">
        <authorList>
            <person name="Zhang R."/>
            <person name="Pan Y."/>
            <person name="Wang J."/>
            <person name="Ma R."/>
            <person name="Yu S."/>
        </authorList>
    </citation>
    <scope>NUCLEOTIDE SEQUENCE</scope>
    <source>
        <strain evidence="1">LA-IB0</strain>
        <tissue evidence="1">Leaf</tissue>
    </source>
</reference>
<evidence type="ECO:0000313" key="1">
    <source>
        <dbReference type="EMBL" id="KAG8368820.1"/>
    </source>
</evidence>
<evidence type="ECO:0000313" key="2">
    <source>
        <dbReference type="Proteomes" id="UP000826271"/>
    </source>
</evidence>
<proteinExistence type="predicted"/>
<dbReference type="AlphaFoldDB" id="A0AAV6WPB3"/>
<gene>
    <name evidence="1" type="ORF">BUALT_Bualt15G0086500</name>
</gene>
<keyword evidence="2" id="KW-1185">Reference proteome</keyword>
<protein>
    <submittedName>
        <fullName evidence="1">Uncharacterized protein</fullName>
    </submittedName>
</protein>
<dbReference type="Proteomes" id="UP000826271">
    <property type="component" value="Unassembled WGS sequence"/>
</dbReference>
<organism evidence="1 2">
    <name type="scientific">Buddleja alternifolia</name>
    <dbReference type="NCBI Taxonomy" id="168488"/>
    <lineage>
        <taxon>Eukaryota</taxon>
        <taxon>Viridiplantae</taxon>
        <taxon>Streptophyta</taxon>
        <taxon>Embryophyta</taxon>
        <taxon>Tracheophyta</taxon>
        <taxon>Spermatophyta</taxon>
        <taxon>Magnoliopsida</taxon>
        <taxon>eudicotyledons</taxon>
        <taxon>Gunneridae</taxon>
        <taxon>Pentapetalae</taxon>
        <taxon>asterids</taxon>
        <taxon>lamiids</taxon>
        <taxon>Lamiales</taxon>
        <taxon>Scrophulariaceae</taxon>
        <taxon>Buddlejeae</taxon>
        <taxon>Buddleja</taxon>
    </lineage>
</organism>
<dbReference type="EMBL" id="WHWC01000015">
    <property type="protein sequence ID" value="KAG8368820.1"/>
    <property type="molecule type" value="Genomic_DNA"/>
</dbReference>
<comment type="caution">
    <text evidence="1">The sequence shown here is derived from an EMBL/GenBank/DDBJ whole genome shotgun (WGS) entry which is preliminary data.</text>
</comment>
<name>A0AAV6WPB3_9LAMI</name>
<accession>A0AAV6WPB3</accession>